<evidence type="ECO:0000256" key="5">
    <source>
        <dbReference type="ARBA" id="ARBA00010485"/>
    </source>
</evidence>
<dbReference type="PROSITE" id="PS51387">
    <property type="entry name" value="FAD_PCMH"/>
    <property type="match status" value="1"/>
</dbReference>
<dbReference type="InterPro" id="IPR036318">
    <property type="entry name" value="FAD-bd_PCMH-like_sf"/>
</dbReference>
<evidence type="ECO:0000256" key="19">
    <source>
        <dbReference type="ARBA" id="ARBA00048914"/>
    </source>
</evidence>
<evidence type="ECO:0000256" key="20">
    <source>
        <dbReference type="HAMAP-Rule" id="MF_00037"/>
    </source>
</evidence>
<keyword evidence="13 20" id="KW-0133">Cell shape</keyword>
<keyword evidence="14 20" id="KW-0573">Peptidoglycan synthesis</keyword>
<dbReference type="InterPro" id="IPR006094">
    <property type="entry name" value="Oxid_FAD_bind_N"/>
</dbReference>
<evidence type="ECO:0000256" key="2">
    <source>
        <dbReference type="ARBA" id="ARBA00003921"/>
    </source>
</evidence>
<dbReference type="NCBIfam" id="NF000755">
    <property type="entry name" value="PRK00046.1"/>
    <property type="match status" value="1"/>
</dbReference>
<keyword evidence="15 20" id="KW-0560">Oxidoreductase</keyword>
<comment type="similarity">
    <text evidence="5 20">Belongs to the MurB family.</text>
</comment>
<feature type="active site" description="Proton donor" evidence="20">
    <location>
        <position position="228"/>
    </location>
</feature>
<evidence type="ECO:0000256" key="16">
    <source>
        <dbReference type="ARBA" id="ARBA00023306"/>
    </source>
</evidence>
<comment type="pathway">
    <text evidence="4 20">Cell wall biogenesis; peptidoglycan biosynthesis.</text>
</comment>
<evidence type="ECO:0000256" key="8">
    <source>
        <dbReference type="ARBA" id="ARBA00022490"/>
    </source>
</evidence>
<comment type="cofactor">
    <cofactor evidence="1 20">
        <name>FAD</name>
        <dbReference type="ChEBI" id="CHEBI:57692"/>
    </cofactor>
</comment>
<keyword evidence="10 20" id="KW-0285">Flavoprotein</keyword>
<dbReference type="HAMAP" id="MF_00037">
    <property type="entry name" value="MurB"/>
    <property type="match status" value="1"/>
</dbReference>
<evidence type="ECO:0000256" key="12">
    <source>
        <dbReference type="ARBA" id="ARBA00022857"/>
    </source>
</evidence>
<evidence type="ECO:0000256" key="18">
    <source>
        <dbReference type="ARBA" id="ARBA00031026"/>
    </source>
</evidence>
<evidence type="ECO:0000256" key="10">
    <source>
        <dbReference type="ARBA" id="ARBA00022630"/>
    </source>
</evidence>
<evidence type="ECO:0000256" key="1">
    <source>
        <dbReference type="ARBA" id="ARBA00001974"/>
    </source>
</evidence>
<dbReference type="SUPFAM" id="SSF56194">
    <property type="entry name" value="Uridine diphospho-N-Acetylenolpyruvylglucosamine reductase, MurB, C-terminal domain"/>
    <property type="match status" value="1"/>
</dbReference>
<sequence length="336" mass="36623">MTLKITPLVRLAPLHTFGIDTKAAQLVEIAVLSALSTSLQDPYYLLGEGSNSVFLEDYEGCILKVNLKGIEIKETADNYEVKVAAGENWHSLVELLLSKGIYGAENLALIPGTVGAAPIQNIGAYGRELAEFCACVRAHHLSTGERLQFSNSECQFGYRDSIFKRPEMSPIMITEVILHFPKNIAVQTDYGELKALGSLATPMQVFNKVVETRRLKLPDPAVFGNAGSFFKNPIIASSHYESLKQAWPNIPGFVVNEHEVKVPAAWLIDRLGFKGKVIGGVACHANQPLVLLNEGTATGQELLELARAIRSSVETHFSITLENEVRLIGAQGLVAL</sequence>
<evidence type="ECO:0000256" key="3">
    <source>
        <dbReference type="ARBA" id="ARBA00004496"/>
    </source>
</evidence>
<feature type="active site" evidence="20">
    <location>
        <position position="159"/>
    </location>
</feature>
<feature type="domain" description="FAD-binding PCMH-type" evidence="21">
    <location>
        <begin position="19"/>
        <end position="183"/>
    </location>
</feature>
<evidence type="ECO:0000256" key="14">
    <source>
        <dbReference type="ARBA" id="ARBA00022984"/>
    </source>
</evidence>
<comment type="catalytic activity">
    <reaction evidence="19 20">
        <text>UDP-N-acetyl-alpha-D-muramate + NADP(+) = UDP-N-acetyl-3-O-(1-carboxyvinyl)-alpha-D-glucosamine + NADPH + H(+)</text>
        <dbReference type="Rhea" id="RHEA:12248"/>
        <dbReference type="ChEBI" id="CHEBI:15378"/>
        <dbReference type="ChEBI" id="CHEBI:57783"/>
        <dbReference type="ChEBI" id="CHEBI:58349"/>
        <dbReference type="ChEBI" id="CHEBI:68483"/>
        <dbReference type="ChEBI" id="CHEBI:70757"/>
        <dbReference type="EC" id="1.3.1.98"/>
    </reaction>
</comment>
<dbReference type="PANTHER" id="PTHR21071">
    <property type="entry name" value="UDP-N-ACETYLENOLPYRUVOYLGLUCOSAMINE REDUCTASE"/>
    <property type="match status" value="1"/>
</dbReference>
<keyword evidence="17 20" id="KW-0961">Cell wall biogenesis/degradation</keyword>
<dbReference type="InterPro" id="IPR003170">
    <property type="entry name" value="MurB"/>
</dbReference>
<dbReference type="InterPro" id="IPR016167">
    <property type="entry name" value="FAD-bd_PCMH_sub1"/>
</dbReference>
<evidence type="ECO:0000256" key="17">
    <source>
        <dbReference type="ARBA" id="ARBA00023316"/>
    </source>
</evidence>
<keyword evidence="12 20" id="KW-0521">NADP</keyword>
<dbReference type="EMBL" id="BAAAEI010000027">
    <property type="protein sequence ID" value="GAA0371980.1"/>
    <property type="molecule type" value="Genomic_DNA"/>
</dbReference>
<dbReference type="PANTHER" id="PTHR21071:SF4">
    <property type="entry name" value="UDP-N-ACETYLENOLPYRUVOYLGLUCOSAMINE REDUCTASE"/>
    <property type="match status" value="1"/>
</dbReference>
<evidence type="ECO:0000256" key="4">
    <source>
        <dbReference type="ARBA" id="ARBA00004752"/>
    </source>
</evidence>
<feature type="active site" evidence="20">
    <location>
        <position position="324"/>
    </location>
</feature>
<proteinExistence type="inferred from homology"/>
<comment type="function">
    <text evidence="2 20">Cell wall formation.</text>
</comment>
<dbReference type="Gene3D" id="3.30.465.10">
    <property type="match status" value="1"/>
</dbReference>
<evidence type="ECO:0000256" key="15">
    <source>
        <dbReference type="ARBA" id="ARBA00023002"/>
    </source>
</evidence>
<dbReference type="InterPro" id="IPR011601">
    <property type="entry name" value="MurB_C"/>
</dbReference>
<name>A0ABN0XSY4_9ALTE</name>
<evidence type="ECO:0000256" key="11">
    <source>
        <dbReference type="ARBA" id="ARBA00022827"/>
    </source>
</evidence>
<comment type="subcellular location">
    <subcellularLocation>
        <location evidence="3 20">Cytoplasm</location>
    </subcellularLocation>
</comment>
<evidence type="ECO:0000256" key="7">
    <source>
        <dbReference type="ARBA" id="ARBA00015188"/>
    </source>
</evidence>
<organism evidence="22 23">
    <name type="scientific">Bowmanella denitrificans</name>
    <dbReference type="NCBI Taxonomy" id="366582"/>
    <lineage>
        <taxon>Bacteria</taxon>
        <taxon>Pseudomonadati</taxon>
        <taxon>Pseudomonadota</taxon>
        <taxon>Gammaproteobacteria</taxon>
        <taxon>Alteromonadales</taxon>
        <taxon>Alteromonadaceae</taxon>
        <taxon>Bowmanella</taxon>
    </lineage>
</organism>
<dbReference type="InterPro" id="IPR036635">
    <property type="entry name" value="MurB_C_sf"/>
</dbReference>
<dbReference type="InterPro" id="IPR016169">
    <property type="entry name" value="FAD-bd_PCMH_sub2"/>
</dbReference>
<dbReference type="EC" id="1.3.1.98" evidence="6 20"/>
<keyword evidence="16 20" id="KW-0131">Cell cycle</keyword>
<dbReference type="NCBIfam" id="TIGR00179">
    <property type="entry name" value="murB"/>
    <property type="match status" value="1"/>
</dbReference>
<evidence type="ECO:0000256" key="13">
    <source>
        <dbReference type="ARBA" id="ARBA00022960"/>
    </source>
</evidence>
<dbReference type="Proteomes" id="UP001501757">
    <property type="component" value="Unassembled WGS sequence"/>
</dbReference>
<accession>A0ABN0XSY4</accession>
<keyword evidence="11 20" id="KW-0274">FAD</keyword>
<evidence type="ECO:0000313" key="23">
    <source>
        <dbReference type="Proteomes" id="UP001501757"/>
    </source>
</evidence>
<evidence type="ECO:0000256" key="6">
    <source>
        <dbReference type="ARBA" id="ARBA00012518"/>
    </source>
</evidence>
<dbReference type="Gene3D" id="3.30.43.10">
    <property type="entry name" value="Uridine Diphospho-n-acetylenolpyruvylglucosamine Reductase, domain 2"/>
    <property type="match status" value="1"/>
</dbReference>
<gene>
    <name evidence="20 22" type="primary">murB</name>
    <name evidence="22" type="ORF">GCM10009092_40310</name>
</gene>
<keyword evidence="23" id="KW-1185">Reference proteome</keyword>
<dbReference type="Pfam" id="PF01565">
    <property type="entry name" value="FAD_binding_4"/>
    <property type="match status" value="1"/>
</dbReference>
<dbReference type="Gene3D" id="3.90.78.10">
    <property type="entry name" value="UDP-N-acetylenolpyruvoylglucosamine reductase, C-terminal domain"/>
    <property type="match status" value="1"/>
</dbReference>
<keyword evidence="8 20" id="KW-0963">Cytoplasm</keyword>
<reference evidence="22 23" key="1">
    <citation type="journal article" date="2019" name="Int. J. Syst. Evol. Microbiol.">
        <title>The Global Catalogue of Microorganisms (GCM) 10K type strain sequencing project: providing services to taxonomists for standard genome sequencing and annotation.</title>
        <authorList>
            <consortium name="The Broad Institute Genomics Platform"/>
            <consortium name="The Broad Institute Genome Sequencing Center for Infectious Disease"/>
            <person name="Wu L."/>
            <person name="Ma J."/>
        </authorList>
    </citation>
    <scope>NUCLEOTIDE SEQUENCE [LARGE SCALE GENOMIC DNA]</scope>
    <source>
        <strain evidence="22 23">JCM 13378</strain>
    </source>
</reference>
<protein>
    <recommendedName>
        <fullName evidence="7 20">UDP-N-acetylenolpyruvoylglucosamine reductase</fullName>
        <ecNumber evidence="6 20">1.3.1.98</ecNumber>
    </recommendedName>
    <alternativeName>
        <fullName evidence="18 20">UDP-N-acetylmuramate dehydrogenase</fullName>
    </alternativeName>
</protein>
<evidence type="ECO:0000256" key="9">
    <source>
        <dbReference type="ARBA" id="ARBA00022618"/>
    </source>
</evidence>
<dbReference type="InterPro" id="IPR016166">
    <property type="entry name" value="FAD-bd_PCMH"/>
</dbReference>
<comment type="caution">
    <text evidence="22">The sequence shown here is derived from an EMBL/GenBank/DDBJ whole genome shotgun (WGS) entry which is preliminary data.</text>
</comment>
<keyword evidence="9 20" id="KW-0132">Cell division</keyword>
<evidence type="ECO:0000313" key="22">
    <source>
        <dbReference type="EMBL" id="GAA0371980.1"/>
    </source>
</evidence>
<evidence type="ECO:0000259" key="21">
    <source>
        <dbReference type="PROSITE" id="PS51387"/>
    </source>
</evidence>
<dbReference type="RefSeq" id="WP_343847261.1">
    <property type="nucleotide sequence ID" value="NZ_BAAAEI010000027.1"/>
</dbReference>
<dbReference type="SUPFAM" id="SSF56176">
    <property type="entry name" value="FAD-binding/transporter-associated domain-like"/>
    <property type="match status" value="1"/>
</dbReference>
<dbReference type="Pfam" id="PF02873">
    <property type="entry name" value="MurB_C"/>
    <property type="match status" value="1"/>
</dbReference>